<reference evidence="6 7" key="1">
    <citation type="submission" date="2019-10" db="EMBL/GenBank/DDBJ databases">
        <title>Whole genome shotgun sequence of Acrocarpospora pleiomorpha NBRC 16267.</title>
        <authorList>
            <person name="Ichikawa N."/>
            <person name="Kimura A."/>
            <person name="Kitahashi Y."/>
            <person name="Komaki H."/>
            <person name="Oguchi A."/>
        </authorList>
    </citation>
    <scope>NUCLEOTIDE SEQUENCE [LARGE SCALE GENOMIC DNA]</scope>
    <source>
        <strain evidence="6 7">NBRC 16267</strain>
    </source>
</reference>
<dbReference type="InterPro" id="IPR029510">
    <property type="entry name" value="Ald_DH_CS_GLU"/>
</dbReference>
<dbReference type="OrthoDB" id="6882680at2"/>
<dbReference type="PANTHER" id="PTHR42804">
    <property type="entry name" value="ALDEHYDE DEHYDROGENASE"/>
    <property type="match status" value="1"/>
</dbReference>
<dbReference type="InterPro" id="IPR016161">
    <property type="entry name" value="Ald_DH/histidinol_DH"/>
</dbReference>
<evidence type="ECO:0000313" key="7">
    <source>
        <dbReference type="Proteomes" id="UP000377595"/>
    </source>
</evidence>
<evidence type="ECO:0000256" key="4">
    <source>
        <dbReference type="RuleBase" id="RU003345"/>
    </source>
</evidence>
<dbReference type="InterPro" id="IPR015590">
    <property type="entry name" value="Aldehyde_DH_dom"/>
</dbReference>
<dbReference type="PANTHER" id="PTHR42804:SF1">
    <property type="entry name" value="ALDEHYDE DEHYDROGENASE-RELATED"/>
    <property type="match status" value="1"/>
</dbReference>
<dbReference type="Pfam" id="PF00171">
    <property type="entry name" value="Aldedh"/>
    <property type="match status" value="1"/>
</dbReference>
<evidence type="ECO:0000259" key="5">
    <source>
        <dbReference type="Pfam" id="PF00171"/>
    </source>
</evidence>
<comment type="similarity">
    <text evidence="1 4">Belongs to the aldehyde dehydrogenase family.</text>
</comment>
<dbReference type="EMBL" id="BLAF01000073">
    <property type="protein sequence ID" value="GES25760.1"/>
    <property type="molecule type" value="Genomic_DNA"/>
</dbReference>
<dbReference type="RefSeq" id="WP_155350503.1">
    <property type="nucleotide sequence ID" value="NZ_BAAAHM010000048.1"/>
</dbReference>
<organism evidence="6 7">
    <name type="scientific">Acrocarpospora pleiomorpha</name>
    <dbReference type="NCBI Taxonomy" id="90975"/>
    <lineage>
        <taxon>Bacteria</taxon>
        <taxon>Bacillati</taxon>
        <taxon>Actinomycetota</taxon>
        <taxon>Actinomycetes</taxon>
        <taxon>Streptosporangiales</taxon>
        <taxon>Streptosporangiaceae</taxon>
        <taxon>Acrocarpospora</taxon>
    </lineage>
</organism>
<feature type="domain" description="Aldehyde dehydrogenase" evidence="5">
    <location>
        <begin position="40"/>
        <end position="497"/>
    </location>
</feature>
<proteinExistence type="inferred from homology"/>
<evidence type="ECO:0000313" key="6">
    <source>
        <dbReference type="EMBL" id="GES25760.1"/>
    </source>
</evidence>
<dbReference type="GO" id="GO:0016620">
    <property type="term" value="F:oxidoreductase activity, acting on the aldehyde or oxo group of donors, NAD or NADP as acceptor"/>
    <property type="evidence" value="ECO:0007669"/>
    <property type="project" value="InterPro"/>
</dbReference>
<dbReference type="InterPro" id="IPR016162">
    <property type="entry name" value="Ald_DH_N"/>
</dbReference>
<keyword evidence="2 4" id="KW-0560">Oxidoreductase</keyword>
<protein>
    <submittedName>
        <fullName evidence="6">Aldehyde dehydrogenase</fullName>
    </submittedName>
</protein>
<comment type="caution">
    <text evidence="6">The sequence shown here is derived from an EMBL/GenBank/DDBJ whole genome shotgun (WGS) entry which is preliminary data.</text>
</comment>
<dbReference type="PROSITE" id="PS00687">
    <property type="entry name" value="ALDEHYDE_DEHYDR_GLU"/>
    <property type="match status" value="1"/>
</dbReference>
<dbReference type="Proteomes" id="UP000377595">
    <property type="component" value="Unassembled WGS sequence"/>
</dbReference>
<dbReference type="InterPro" id="IPR016163">
    <property type="entry name" value="Ald_DH_C"/>
</dbReference>
<dbReference type="AlphaFoldDB" id="A0A5M3XXT0"/>
<dbReference type="Gene3D" id="3.40.309.10">
    <property type="entry name" value="Aldehyde Dehydrogenase, Chain A, domain 2"/>
    <property type="match status" value="1"/>
</dbReference>
<dbReference type="Gene3D" id="3.40.605.10">
    <property type="entry name" value="Aldehyde Dehydrogenase, Chain A, domain 1"/>
    <property type="match status" value="1"/>
</dbReference>
<gene>
    <name evidence="6" type="ORF">Aple_086590</name>
</gene>
<evidence type="ECO:0000256" key="2">
    <source>
        <dbReference type="ARBA" id="ARBA00023002"/>
    </source>
</evidence>
<sequence>MSVDHEEAAVDSTTTATTTASRPFALLTTSFIDGTWEDGPGDSGIQLVSPVSGELLGTVAHSSRSQVERAVAAARRALDGPWRDYSPQDRADVLRAAAELLRANQAELGELVLTDLGTPISMSAANTTGATDVLAYYAEKALSGPRGGYIEKLPPHPATGAAPSELHRIPVGVVAAMPAVNFPIALAVWKIGGAIASGCTTVLMPSPPSARIIVRLVELFEQLGLPPGVVNLVCGEREVGQWLTSDPGVDLVSFTGSDSVGAQILEQAAPHLTKAVLELGGKSPNIFLPGTDLEAALLLSVDKFTRNAGQQCGAWTRMLVHESQADEVERRLIPLIEGLRVGDPRDPETVAGPVLNRAHQVRVQKMVDAAVADGARVVARTPDVPGDGFFIAPTVVTDLDPDAPLCQQELFAPIATLHRYSSLDEAIAIANNSSYGLCANIYGDEATARRIALRIRVGTVTINGGGAKRPDAPWGGRLRSGLGTELGEDGFSEFFDTVHLQGAT</sequence>
<accession>A0A5M3XXT0</accession>
<name>A0A5M3XXT0_9ACTN</name>
<evidence type="ECO:0000256" key="3">
    <source>
        <dbReference type="PROSITE-ProRule" id="PRU10007"/>
    </source>
</evidence>
<dbReference type="SUPFAM" id="SSF53720">
    <property type="entry name" value="ALDH-like"/>
    <property type="match status" value="1"/>
</dbReference>
<evidence type="ECO:0000256" key="1">
    <source>
        <dbReference type="ARBA" id="ARBA00009986"/>
    </source>
</evidence>
<feature type="active site" evidence="3">
    <location>
        <position position="278"/>
    </location>
</feature>
<keyword evidence="7" id="KW-1185">Reference proteome</keyword>